<name>F8KZE1_PARAV</name>
<evidence type="ECO:0000313" key="1">
    <source>
        <dbReference type="EMBL" id="CCB86281.1"/>
    </source>
</evidence>
<keyword evidence="2" id="KW-1185">Reference proteome</keyword>
<dbReference type="HOGENOM" id="CLU_3357518_0_0_0"/>
<reference evidence="1 2" key="2">
    <citation type="journal article" date="2011" name="Mol. Biol. Evol.">
        <title>Unity in variety--the pan-genome of the Chlamydiae.</title>
        <authorList>
            <person name="Collingro A."/>
            <person name="Tischler P."/>
            <person name="Weinmaier T."/>
            <person name="Penz T."/>
            <person name="Heinz E."/>
            <person name="Brunham R.C."/>
            <person name="Read T.D."/>
            <person name="Bavoil P.M."/>
            <person name="Sachse K."/>
            <person name="Kahane S."/>
            <person name="Friedman M.G."/>
            <person name="Rattei T."/>
            <person name="Myers G.S."/>
            <person name="Horn M."/>
        </authorList>
    </citation>
    <scope>NUCLEOTIDE SEQUENCE [LARGE SCALE GENOMIC DNA]</scope>
    <source>
        <strain evidence="2">UV7</strain>
    </source>
</reference>
<proteinExistence type="predicted"/>
<sequence>MELASSKQSFNNGRLEKLVSQYNCGISPVDKKTFPL</sequence>
<dbReference type="KEGG" id="puv:PUV_13310"/>
<organism evidence="1 2">
    <name type="scientific">Parachlamydia acanthamoebae (strain UV7)</name>
    <dbReference type="NCBI Taxonomy" id="765952"/>
    <lineage>
        <taxon>Bacteria</taxon>
        <taxon>Pseudomonadati</taxon>
        <taxon>Chlamydiota</taxon>
        <taxon>Chlamydiia</taxon>
        <taxon>Parachlamydiales</taxon>
        <taxon>Parachlamydiaceae</taxon>
        <taxon>Parachlamydia</taxon>
    </lineage>
</organism>
<evidence type="ECO:0000313" key="2">
    <source>
        <dbReference type="Proteomes" id="UP000000495"/>
    </source>
</evidence>
<protein>
    <submittedName>
        <fullName evidence="1">Uncharacterized protein</fullName>
    </submittedName>
</protein>
<dbReference type="Proteomes" id="UP000000495">
    <property type="component" value="Chromosome"/>
</dbReference>
<gene>
    <name evidence="1" type="ordered locus">PUV_13310</name>
</gene>
<reference key="1">
    <citation type="journal article" date="2011" name="Mol. Biol. Evol.">
        <title>Unity in variety -- the pan-genome of the Chlamydiae.</title>
        <authorList>
            <person name="Collingro A."/>
            <person name="Tischler P."/>
            <person name="Weinmaier T."/>
            <person name="Penz T."/>
            <person name="Heinz E."/>
            <person name="Brunham R.C."/>
            <person name="Read T.D."/>
            <person name="Bavoil P.M."/>
            <person name="Sachse K."/>
            <person name="Kahane S."/>
            <person name="Friedman M.G."/>
            <person name="Rattei T."/>
            <person name="Myers G.S.A."/>
            <person name="Horn M."/>
        </authorList>
    </citation>
    <scope>NUCLEOTIDE SEQUENCE</scope>
    <source>
        <strain>UV7</strain>
    </source>
</reference>
<dbReference type="AlphaFoldDB" id="F8KZE1"/>
<dbReference type="EMBL" id="FR872580">
    <property type="protein sequence ID" value="CCB86281.1"/>
    <property type="molecule type" value="Genomic_DNA"/>
</dbReference>
<accession>F8KZE1</accession>